<evidence type="ECO:0000313" key="2">
    <source>
        <dbReference type="Proteomes" id="UP000518300"/>
    </source>
</evidence>
<evidence type="ECO:0000313" key="1">
    <source>
        <dbReference type="EMBL" id="NMO13466.1"/>
    </source>
</evidence>
<gene>
    <name evidence="1" type="ORF">HG543_01105</name>
</gene>
<proteinExistence type="predicted"/>
<dbReference type="RefSeq" id="WP_169342746.1">
    <property type="nucleotide sequence ID" value="NZ_JABBJJ010000003.1"/>
</dbReference>
<keyword evidence="2" id="KW-1185">Reference proteome</keyword>
<comment type="caution">
    <text evidence="1">The sequence shown here is derived from an EMBL/GenBank/DDBJ whole genome shotgun (WGS) entry which is preliminary data.</text>
</comment>
<reference evidence="1 2" key="1">
    <citation type="submission" date="2020-04" db="EMBL/GenBank/DDBJ databases">
        <title>Draft genome of Pyxidicoccus fallax type strain.</title>
        <authorList>
            <person name="Whitworth D.E."/>
        </authorList>
    </citation>
    <scope>NUCLEOTIDE SEQUENCE [LARGE SCALE GENOMIC DNA]</scope>
    <source>
        <strain evidence="1 2">DSM 14698</strain>
    </source>
</reference>
<dbReference type="AlphaFoldDB" id="A0A848L4C6"/>
<dbReference type="EMBL" id="JABBJJ010000003">
    <property type="protein sequence ID" value="NMO13466.1"/>
    <property type="molecule type" value="Genomic_DNA"/>
</dbReference>
<protein>
    <submittedName>
        <fullName evidence="1">Uncharacterized protein</fullName>
    </submittedName>
</protein>
<dbReference type="Proteomes" id="UP000518300">
    <property type="component" value="Unassembled WGS sequence"/>
</dbReference>
<accession>A0A848L4C6</accession>
<name>A0A848L4C6_9BACT</name>
<sequence length="306" mass="34827">MPDTYRVARLPIRLRGFIEPDTTSQFEGYVEPGDYIVLEEKRDFPTPGTHFARLEMPTLGALDTWICVRWHTQQYAKLLNLEKPPPVARLAFTTEPLAVDEERLTALLAAFVPYRYELDEARYPWVLPGIRLPLAPPAVNNCCTFVEALTVKAFADANGTAFEWDPRRHRQMMIASSEDYFSPVTAAVESGMAIAAPSPDVPPHPWTLIQGWRNQWRSGHTFLVVDHHAATDKVLLLESNSAYGLDGVGYRGIGNLRDKGIKPPAKWWNLPDVWTWRRVCSTYLFRQQAWLKVRNRVLSGLESPAR</sequence>
<organism evidence="1 2">
    <name type="scientific">Pyxidicoccus fallax</name>
    <dbReference type="NCBI Taxonomy" id="394095"/>
    <lineage>
        <taxon>Bacteria</taxon>
        <taxon>Pseudomonadati</taxon>
        <taxon>Myxococcota</taxon>
        <taxon>Myxococcia</taxon>
        <taxon>Myxococcales</taxon>
        <taxon>Cystobacterineae</taxon>
        <taxon>Myxococcaceae</taxon>
        <taxon>Pyxidicoccus</taxon>
    </lineage>
</organism>